<name>A0ABD1ZRM7_9MARC</name>
<accession>A0ABD1ZRM7</accession>
<keyword evidence="2" id="KW-1185">Reference proteome</keyword>
<sequence length="154" mass="17670">MNSLVDFIHVRLCLSNVVASHKALGSQTGHLLTQACAFISCLLVMLEHPGAELHKHLMCNKAAQLDKIRCLWAGWAGPWVGGKGWGDGIQAWPRKYLAADQRHLLHVRIHGPVPRYSEFQQQRCRGRKNLRDDHASQLFLLITIYSWLLWDIRW</sequence>
<evidence type="ECO:0000313" key="2">
    <source>
        <dbReference type="Proteomes" id="UP001605036"/>
    </source>
</evidence>
<comment type="caution">
    <text evidence="1">The sequence shown here is derived from an EMBL/GenBank/DDBJ whole genome shotgun (WGS) entry which is preliminary data.</text>
</comment>
<dbReference type="Proteomes" id="UP001605036">
    <property type="component" value="Unassembled WGS sequence"/>
</dbReference>
<gene>
    <name evidence="1" type="ORF">R1flu_022226</name>
</gene>
<proteinExistence type="predicted"/>
<organism evidence="1 2">
    <name type="scientific">Riccia fluitans</name>
    <dbReference type="NCBI Taxonomy" id="41844"/>
    <lineage>
        <taxon>Eukaryota</taxon>
        <taxon>Viridiplantae</taxon>
        <taxon>Streptophyta</taxon>
        <taxon>Embryophyta</taxon>
        <taxon>Marchantiophyta</taxon>
        <taxon>Marchantiopsida</taxon>
        <taxon>Marchantiidae</taxon>
        <taxon>Marchantiales</taxon>
        <taxon>Ricciaceae</taxon>
        <taxon>Riccia</taxon>
    </lineage>
</organism>
<dbReference type="AlphaFoldDB" id="A0ABD1ZRM7"/>
<reference evidence="1 2" key="1">
    <citation type="submission" date="2024-09" db="EMBL/GenBank/DDBJ databases">
        <title>Chromosome-scale assembly of Riccia fluitans.</title>
        <authorList>
            <person name="Paukszto L."/>
            <person name="Sawicki J."/>
            <person name="Karawczyk K."/>
            <person name="Piernik-Szablinska J."/>
            <person name="Szczecinska M."/>
            <person name="Mazdziarz M."/>
        </authorList>
    </citation>
    <scope>NUCLEOTIDE SEQUENCE [LARGE SCALE GENOMIC DNA]</scope>
    <source>
        <strain evidence="1">Rf_01</strain>
        <tissue evidence="1">Aerial parts of the thallus</tissue>
    </source>
</reference>
<dbReference type="EMBL" id="JBHFFA010000001">
    <property type="protein sequence ID" value="KAL2654098.1"/>
    <property type="molecule type" value="Genomic_DNA"/>
</dbReference>
<protein>
    <submittedName>
        <fullName evidence="1">Uncharacterized protein</fullName>
    </submittedName>
</protein>
<evidence type="ECO:0000313" key="1">
    <source>
        <dbReference type="EMBL" id="KAL2654098.1"/>
    </source>
</evidence>